<protein>
    <submittedName>
        <fullName evidence="3">Nitrate/nitrite transporter</fullName>
    </submittedName>
</protein>
<dbReference type="PROSITE" id="PS50850">
    <property type="entry name" value="MFS"/>
    <property type="match status" value="1"/>
</dbReference>
<feature type="transmembrane region" description="Helical" evidence="1">
    <location>
        <begin position="32"/>
        <end position="53"/>
    </location>
</feature>
<dbReference type="EMBL" id="JBHSJG010000005">
    <property type="protein sequence ID" value="MFC4986577.1"/>
    <property type="molecule type" value="Genomic_DNA"/>
</dbReference>
<dbReference type="Proteomes" id="UP001595925">
    <property type="component" value="Unassembled WGS sequence"/>
</dbReference>
<dbReference type="AlphaFoldDB" id="A0ABD5QA76"/>
<dbReference type="InterPro" id="IPR011701">
    <property type="entry name" value="MFS"/>
</dbReference>
<reference evidence="3 4" key="1">
    <citation type="journal article" date="2019" name="Int. J. Syst. Evol. Microbiol.">
        <title>The Global Catalogue of Microorganisms (GCM) 10K type strain sequencing project: providing services to taxonomists for standard genome sequencing and annotation.</title>
        <authorList>
            <consortium name="The Broad Institute Genomics Platform"/>
            <consortium name="The Broad Institute Genome Sequencing Center for Infectious Disease"/>
            <person name="Wu L."/>
            <person name="Ma J."/>
        </authorList>
    </citation>
    <scope>NUCLEOTIDE SEQUENCE [LARGE SCALE GENOMIC DNA]</scope>
    <source>
        <strain evidence="3 4">CGMCC 1.15824</strain>
    </source>
</reference>
<proteinExistence type="predicted"/>
<dbReference type="Gene3D" id="1.20.1250.20">
    <property type="entry name" value="MFS general substrate transporter like domains"/>
    <property type="match status" value="2"/>
</dbReference>
<comment type="caution">
    <text evidence="3">The sequence shown here is derived from an EMBL/GenBank/DDBJ whole genome shotgun (WGS) entry which is preliminary data.</text>
</comment>
<dbReference type="RefSeq" id="WP_224828052.1">
    <property type="nucleotide sequence ID" value="NZ_JAIVEF010000003.1"/>
</dbReference>
<evidence type="ECO:0000313" key="4">
    <source>
        <dbReference type="Proteomes" id="UP001595925"/>
    </source>
</evidence>
<feature type="transmembrane region" description="Helical" evidence="1">
    <location>
        <begin position="60"/>
        <end position="78"/>
    </location>
</feature>
<evidence type="ECO:0000256" key="1">
    <source>
        <dbReference type="SAM" id="Phobius"/>
    </source>
</evidence>
<feature type="transmembrane region" description="Helical" evidence="1">
    <location>
        <begin position="259"/>
        <end position="277"/>
    </location>
</feature>
<dbReference type="SUPFAM" id="SSF103473">
    <property type="entry name" value="MFS general substrate transporter"/>
    <property type="match status" value="1"/>
</dbReference>
<feature type="transmembrane region" description="Helical" evidence="1">
    <location>
        <begin position="228"/>
        <end position="247"/>
    </location>
</feature>
<dbReference type="InterPro" id="IPR020846">
    <property type="entry name" value="MFS_dom"/>
</dbReference>
<organism evidence="3 4">
    <name type="scientific">Saliphagus infecundisoli</name>
    <dbReference type="NCBI Taxonomy" id="1849069"/>
    <lineage>
        <taxon>Archaea</taxon>
        <taxon>Methanobacteriati</taxon>
        <taxon>Methanobacteriota</taxon>
        <taxon>Stenosarchaea group</taxon>
        <taxon>Halobacteria</taxon>
        <taxon>Halobacteriales</taxon>
        <taxon>Natrialbaceae</taxon>
        <taxon>Saliphagus</taxon>
    </lineage>
</organism>
<feature type="domain" description="Major facilitator superfamily (MFS) profile" evidence="2">
    <location>
        <begin position="1"/>
        <end position="373"/>
    </location>
</feature>
<keyword evidence="1" id="KW-0472">Membrane</keyword>
<feature type="transmembrane region" description="Helical" evidence="1">
    <location>
        <begin position="283"/>
        <end position="307"/>
    </location>
</feature>
<sequence>MLTMIWGTVFTFTVYADQLAAAFALTALQVSSVFSITAAVFLTVGGIFGIFAARFSLRPVLVLIGFGLAMTVVLLQVVDSYLGVVTTFTLLGTAGGTAFTVIVSLAPQWFETHQGLATSITMTGVGFGPLVLPFAWLWLLDGTGFRTAFAVVVGVTTLVVLVSSLVYRRPIDRSKNARPVDGTWLRARVGDPRFQSAAIGFPLVFVWFHVLSAHLVDILTTNSIGLEVAAVGISVISGVSVVSRIGGGFVGDRLGQRETFLTSVGLASVCAIVLPFARSSLLVVVVVLAGFGVALGPLASLWSPIILTRFGHENATATVGLLNITMGGFAFVVPLAIGMLYRVTGGYAVPLVTLGVGTVLGGVLFRWGTNGRREQRLGRIPFDDRDT</sequence>
<feature type="transmembrane region" description="Helical" evidence="1">
    <location>
        <begin position="196"/>
        <end position="216"/>
    </location>
</feature>
<dbReference type="Pfam" id="PF07690">
    <property type="entry name" value="MFS_1"/>
    <property type="match status" value="1"/>
</dbReference>
<evidence type="ECO:0000259" key="2">
    <source>
        <dbReference type="PROSITE" id="PS50850"/>
    </source>
</evidence>
<evidence type="ECO:0000313" key="3">
    <source>
        <dbReference type="EMBL" id="MFC4986577.1"/>
    </source>
</evidence>
<keyword evidence="1" id="KW-0812">Transmembrane</keyword>
<dbReference type="PANTHER" id="PTHR11360">
    <property type="entry name" value="MONOCARBOXYLATE TRANSPORTER"/>
    <property type="match status" value="1"/>
</dbReference>
<feature type="transmembrane region" description="Helical" evidence="1">
    <location>
        <begin position="145"/>
        <end position="167"/>
    </location>
</feature>
<dbReference type="PANTHER" id="PTHR11360:SF284">
    <property type="entry name" value="EG:103B4.3 PROTEIN-RELATED"/>
    <property type="match status" value="1"/>
</dbReference>
<feature type="transmembrane region" description="Helical" evidence="1">
    <location>
        <begin position="84"/>
        <end position="105"/>
    </location>
</feature>
<keyword evidence="4" id="KW-1185">Reference proteome</keyword>
<gene>
    <name evidence="3" type="ORF">ACFPFO_02040</name>
</gene>
<feature type="transmembrane region" description="Helical" evidence="1">
    <location>
        <begin position="347"/>
        <end position="367"/>
    </location>
</feature>
<feature type="transmembrane region" description="Helical" evidence="1">
    <location>
        <begin position="319"/>
        <end position="341"/>
    </location>
</feature>
<feature type="transmembrane region" description="Helical" evidence="1">
    <location>
        <begin position="117"/>
        <end position="139"/>
    </location>
</feature>
<accession>A0ABD5QA76</accession>
<dbReference type="InterPro" id="IPR036259">
    <property type="entry name" value="MFS_trans_sf"/>
</dbReference>
<dbReference type="InterPro" id="IPR050327">
    <property type="entry name" value="Proton-linked_MCT"/>
</dbReference>
<name>A0ABD5QA76_9EURY</name>
<keyword evidence="1" id="KW-1133">Transmembrane helix</keyword>